<name>A0ABY7WMK0_9SPHI</name>
<reference evidence="1 2" key="1">
    <citation type="submission" date="2023-02" db="EMBL/GenBank/DDBJ databases">
        <title>Genome sequence of Sphingobacterium sp. KACC 22765.</title>
        <authorList>
            <person name="Kim S."/>
            <person name="Heo J."/>
            <person name="Kwon S.-W."/>
        </authorList>
    </citation>
    <scope>NUCLEOTIDE SEQUENCE [LARGE SCALE GENOMIC DNA]</scope>
    <source>
        <strain evidence="1 2">KACC 22765</strain>
    </source>
</reference>
<dbReference type="RefSeq" id="WP_274268341.1">
    <property type="nucleotide sequence ID" value="NZ_CP117880.1"/>
</dbReference>
<dbReference type="Proteomes" id="UP001221558">
    <property type="component" value="Chromosome"/>
</dbReference>
<gene>
    <name evidence="1" type="ORF">PQ465_04425</name>
</gene>
<dbReference type="EMBL" id="CP117880">
    <property type="protein sequence ID" value="WDF69628.1"/>
    <property type="molecule type" value="Genomic_DNA"/>
</dbReference>
<evidence type="ECO:0000313" key="2">
    <source>
        <dbReference type="Proteomes" id="UP001221558"/>
    </source>
</evidence>
<accession>A0ABY7WMK0</accession>
<evidence type="ECO:0000313" key="1">
    <source>
        <dbReference type="EMBL" id="WDF69628.1"/>
    </source>
</evidence>
<sequence>MLLLLLLANITACKKVEVGYLSENLRYGSNPISVDRGVFKLNTGIIPDNSTPPFKVTLVNVRNKTTGMREESFFKESPITTWKERYNPVTDTTLALINAKRTTENSLPLLVLEKSGQLVFTQATESVPAGEYLLDLEIENSSGKKRYDGITTIKMNNPVTFEHINAPYFILVNPSNGNSVRYPHDVDWFDVTKQQSGSIKFNITRNANGPNQIILKVYDKNGELFPGRALERRPSGNTFLNTMSTFAYKTTVTDTAVIYDYAQARFPDLYWDSQTNGILSYYRIYDQWIENVDYVDSWNPPNSVTYKTDPKPYILQIRFGLKFNLPGTYICEMHLRAKKKAGMQ</sequence>
<keyword evidence="2" id="KW-1185">Reference proteome</keyword>
<organism evidence="1 2">
    <name type="scientific">Sphingobacterium oryzagri</name>
    <dbReference type="NCBI Taxonomy" id="3025669"/>
    <lineage>
        <taxon>Bacteria</taxon>
        <taxon>Pseudomonadati</taxon>
        <taxon>Bacteroidota</taxon>
        <taxon>Sphingobacteriia</taxon>
        <taxon>Sphingobacteriales</taxon>
        <taxon>Sphingobacteriaceae</taxon>
        <taxon>Sphingobacterium</taxon>
    </lineage>
</organism>
<proteinExistence type="predicted"/>
<protein>
    <submittedName>
        <fullName evidence="1">DUF5007 domain-containing protein</fullName>
    </submittedName>
</protein>